<keyword evidence="4 14" id="KW-0813">Transport</keyword>
<dbReference type="GO" id="GO:0030288">
    <property type="term" value="C:outer membrane-bounded periplasmic space"/>
    <property type="evidence" value="ECO:0007669"/>
    <property type="project" value="InterPro"/>
</dbReference>
<reference evidence="17 18" key="1">
    <citation type="submission" date="2023-10" db="EMBL/GenBank/DDBJ databases">
        <title>Phytobacter spp. The emergence of a new genus of hospital-origin enterobacteria encoding carbapenemases in Argentina.</title>
        <authorList>
            <person name="Vay C."/>
            <person name="Almuzara M."/>
            <person name="Traglia G.M."/>
            <person name="Campos J."/>
        </authorList>
    </citation>
    <scope>NUCLEOTIDE SEQUENCE [LARGE SCALE GENOMIC DNA]</scope>
    <source>
        <strain evidence="17 18">CVMA36</strain>
    </source>
</reference>
<keyword evidence="8" id="KW-0677">Repeat</keyword>
<feature type="compositionally biased region" description="Low complexity" evidence="15">
    <location>
        <begin position="140"/>
        <end position="156"/>
    </location>
</feature>
<evidence type="ECO:0000256" key="1">
    <source>
        <dbReference type="ARBA" id="ARBA00004383"/>
    </source>
</evidence>
<keyword evidence="5 14" id="KW-1003">Cell membrane</keyword>
<dbReference type="PANTHER" id="PTHR33446:SF8">
    <property type="entry name" value="PROTEIN TONB"/>
    <property type="match status" value="1"/>
</dbReference>
<name>A0AB35RNI2_9ENTR</name>
<comment type="similarity">
    <text evidence="2 14">Belongs to the TonB family.</text>
</comment>
<evidence type="ECO:0000256" key="2">
    <source>
        <dbReference type="ARBA" id="ARBA00006555"/>
    </source>
</evidence>
<feature type="compositionally biased region" description="Basic and acidic residues" evidence="15">
    <location>
        <begin position="92"/>
        <end position="121"/>
    </location>
</feature>
<evidence type="ECO:0000256" key="8">
    <source>
        <dbReference type="ARBA" id="ARBA00022737"/>
    </source>
</evidence>
<feature type="compositionally biased region" description="Acidic residues" evidence="15">
    <location>
        <begin position="69"/>
        <end position="79"/>
    </location>
</feature>
<keyword evidence="7" id="KW-0812">Transmembrane</keyword>
<comment type="caution">
    <text evidence="17">The sequence shown here is derived from an EMBL/GenBank/DDBJ whole genome shotgun (WGS) entry which is preliminary data.</text>
</comment>
<dbReference type="PROSITE" id="PS52015">
    <property type="entry name" value="TONB_CTD"/>
    <property type="match status" value="1"/>
</dbReference>
<dbReference type="Gene3D" id="3.30.2420.10">
    <property type="entry name" value="TonB"/>
    <property type="match status" value="1"/>
</dbReference>
<organism evidence="17 18">
    <name type="scientific">Phytobacter ursingii</name>
    <dbReference type="NCBI Taxonomy" id="1972431"/>
    <lineage>
        <taxon>Bacteria</taxon>
        <taxon>Pseudomonadati</taxon>
        <taxon>Pseudomonadota</taxon>
        <taxon>Gammaproteobacteria</taxon>
        <taxon>Enterobacterales</taxon>
        <taxon>Enterobacteriaceae</taxon>
        <taxon>Phytobacter</taxon>
    </lineage>
</organism>
<keyword evidence="10 14" id="KW-0735">Signal-anchor</keyword>
<dbReference type="GO" id="GO:0015891">
    <property type="term" value="P:siderophore transport"/>
    <property type="evidence" value="ECO:0007669"/>
    <property type="project" value="InterPro"/>
</dbReference>
<dbReference type="Proteomes" id="UP001286589">
    <property type="component" value="Unassembled WGS sequence"/>
</dbReference>
<evidence type="ECO:0000256" key="11">
    <source>
        <dbReference type="ARBA" id="ARBA00022989"/>
    </source>
</evidence>
<keyword evidence="18" id="KW-1185">Reference proteome</keyword>
<evidence type="ECO:0000256" key="6">
    <source>
        <dbReference type="ARBA" id="ARBA00022519"/>
    </source>
</evidence>
<evidence type="ECO:0000256" key="4">
    <source>
        <dbReference type="ARBA" id="ARBA00022448"/>
    </source>
</evidence>
<dbReference type="Pfam" id="PF16031">
    <property type="entry name" value="TonB_N"/>
    <property type="match status" value="1"/>
</dbReference>
<keyword evidence="11" id="KW-1133">Transmembrane helix</keyword>
<comment type="subcellular location">
    <subcellularLocation>
        <location evidence="1 14">Cell inner membrane</location>
        <topology evidence="1 14">Single-pass membrane protein</topology>
        <orientation evidence="1 14">Periplasmic side</orientation>
    </subcellularLocation>
</comment>
<dbReference type="GO" id="GO:0055085">
    <property type="term" value="P:transmembrane transport"/>
    <property type="evidence" value="ECO:0007669"/>
    <property type="project" value="InterPro"/>
</dbReference>
<dbReference type="InterPro" id="IPR049924">
    <property type="entry name" value="TonB_pro-rich"/>
</dbReference>
<comment type="function">
    <text evidence="14">Interacts with outer membrane receptor proteins that carry out high-affinity binding and energy dependent uptake into the periplasmic space of specific substrates. It could act to transduce energy from the cytoplasmic membrane to specific energy-requiring processes in the outer membrane, resulting in the release into the periplasm of ligands bound by these outer membrane proteins.</text>
</comment>
<protein>
    <recommendedName>
        <fullName evidence="3 14">Protein TonB</fullName>
    </recommendedName>
</protein>
<evidence type="ECO:0000256" key="10">
    <source>
        <dbReference type="ARBA" id="ARBA00022968"/>
    </source>
</evidence>
<dbReference type="GO" id="GO:0031992">
    <property type="term" value="F:energy transducer activity"/>
    <property type="evidence" value="ECO:0007669"/>
    <property type="project" value="InterPro"/>
</dbReference>
<evidence type="ECO:0000259" key="16">
    <source>
        <dbReference type="PROSITE" id="PS52015"/>
    </source>
</evidence>
<dbReference type="Pfam" id="PF03544">
    <property type="entry name" value="TonB_C"/>
    <property type="match status" value="1"/>
</dbReference>
<evidence type="ECO:0000256" key="12">
    <source>
        <dbReference type="ARBA" id="ARBA00023136"/>
    </source>
</evidence>
<gene>
    <name evidence="17" type="primary">tonB</name>
    <name evidence="17" type="ORF">R0H02_14660</name>
</gene>
<evidence type="ECO:0000256" key="3">
    <source>
        <dbReference type="ARBA" id="ARBA00022362"/>
    </source>
</evidence>
<evidence type="ECO:0000313" key="17">
    <source>
        <dbReference type="EMBL" id="MDV2863704.1"/>
    </source>
</evidence>
<dbReference type="InterPro" id="IPR051045">
    <property type="entry name" value="TonB-dependent_transducer"/>
</dbReference>
<dbReference type="NCBIfam" id="TIGR01352">
    <property type="entry name" value="tonB_Cterm"/>
    <property type="match status" value="1"/>
</dbReference>
<keyword evidence="6 14" id="KW-0997">Cell inner membrane</keyword>
<evidence type="ECO:0000256" key="13">
    <source>
        <dbReference type="ARBA" id="ARBA00025849"/>
    </source>
</evidence>
<dbReference type="EMBL" id="JAWJAC010000008">
    <property type="protein sequence ID" value="MDV2863704.1"/>
    <property type="molecule type" value="Genomic_DNA"/>
</dbReference>
<accession>A0AB35RNI2</accession>
<sequence length="242" mass="26362">MALDLPRRFPWPTLLSVGMHGAIVAAILYASVHQVIELPAPASPITVTMVTPAELEPPQAVQPPSEPIVEPEPEPEAEPVPEPPKEAPVVIHKPEPKPKPKPKPKPEKKVEQPKREAKPAEPRPVAPVESNIPSRPVMNSSPASASKPAPSVPAAPRALSRTQPQYPPRAQTLRIEGRVRVKFDVLADGRIDNVEILSAQPANMFERDVKAAMRKWRYEPGRPGTGITVNIIFRMDGGATMD</sequence>
<comment type="subunit">
    <text evidence="13">Homodimer. Forms a complex with the accessory proteins ExbB and ExbD.</text>
</comment>
<evidence type="ECO:0000256" key="5">
    <source>
        <dbReference type="ARBA" id="ARBA00022475"/>
    </source>
</evidence>
<dbReference type="InterPro" id="IPR037682">
    <property type="entry name" value="TonB_C"/>
</dbReference>
<dbReference type="RefSeq" id="WP_229221664.1">
    <property type="nucleotide sequence ID" value="NZ_JAWJAC010000008.1"/>
</dbReference>
<evidence type="ECO:0000313" key="18">
    <source>
        <dbReference type="Proteomes" id="UP001286589"/>
    </source>
</evidence>
<evidence type="ECO:0000256" key="14">
    <source>
        <dbReference type="RuleBase" id="RU362123"/>
    </source>
</evidence>
<feature type="region of interest" description="Disordered" evidence="15">
    <location>
        <begin position="56"/>
        <end position="169"/>
    </location>
</feature>
<dbReference type="AlphaFoldDB" id="A0AB35RNI2"/>
<dbReference type="NCBIfam" id="NF008081">
    <property type="entry name" value="PRK10819.1-2"/>
    <property type="match status" value="1"/>
</dbReference>
<dbReference type="GO" id="GO:0015031">
    <property type="term" value="P:protein transport"/>
    <property type="evidence" value="ECO:0007669"/>
    <property type="project" value="UniProtKB-UniRule"/>
</dbReference>
<evidence type="ECO:0000256" key="9">
    <source>
        <dbReference type="ARBA" id="ARBA00022927"/>
    </source>
</evidence>
<keyword evidence="12" id="KW-0472">Membrane</keyword>
<dbReference type="SUPFAM" id="SSF74653">
    <property type="entry name" value="TolA/TonB C-terminal domain"/>
    <property type="match status" value="1"/>
</dbReference>
<dbReference type="GO" id="GO:0098797">
    <property type="term" value="C:plasma membrane protein complex"/>
    <property type="evidence" value="ECO:0007669"/>
    <property type="project" value="TreeGrafter"/>
</dbReference>
<feature type="domain" description="TonB C-terminal" evidence="16">
    <location>
        <begin position="151"/>
        <end position="242"/>
    </location>
</feature>
<dbReference type="PANTHER" id="PTHR33446">
    <property type="entry name" value="PROTEIN TONB-RELATED"/>
    <property type="match status" value="1"/>
</dbReference>
<dbReference type="InterPro" id="IPR006260">
    <property type="entry name" value="TonB/TolA_C"/>
</dbReference>
<proteinExistence type="inferred from homology"/>
<dbReference type="InterPro" id="IPR003538">
    <property type="entry name" value="TonB"/>
</dbReference>
<dbReference type="PRINTS" id="PR01374">
    <property type="entry name" value="TONBPROTEIN"/>
</dbReference>
<evidence type="ECO:0000256" key="7">
    <source>
        <dbReference type="ARBA" id="ARBA00022692"/>
    </source>
</evidence>
<evidence type="ECO:0000256" key="15">
    <source>
        <dbReference type="SAM" id="MobiDB-lite"/>
    </source>
</evidence>
<keyword evidence="9 14" id="KW-0653">Protein transport</keyword>